<reference evidence="1" key="1">
    <citation type="journal article" date="2014" name="Front. Microbiol.">
        <title>High frequency of phylogenetically diverse reductive dehalogenase-homologous genes in deep subseafloor sedimentary metagenomes.</title>
        <authorList>
            <person name="Kawai M."/>
            <person name="Futagami T."/>
            <person name="Toyoda A."/>
            <person name="Takaki Y."/>
            <person name="Nishi S."/>
            <person name="Hori S."/>
            <person name="Arai W."/>
            <person name="Tsubouchi T."/>
            <person name="Morono Y."/>
            <person name="Uchiyama I."/>
            <person name="Ito T."/>
            <person name="Fujiyama A."/>
            <person name="Inagaki F."/>
            <person name="Takami H."/>
        </authorList>
    </citation>
    <scope>NUCLEOTIDE SEQUENCE</scope>
    <source>
        <strain evidence="1">Expedition CK06-06</strain>
    </source>
</reference>
<gene>
    <name evidence="1" type="ORF">S12H4_57852</name>
</gene>
<name>X1VYM3_9ZZZZ</name>
<dbReference type="AlphaFoldDB" id="X1VYM3"/>
<proteinExistence type="predicted"/>
<organism evidence="1">
    <name type="scientific">marine sediment metagenome</name>
    <dbReference type="NCBI Taxonomy" id="412755"/>
    <lineage>
        <taxon>unclassified sequences</taxon>
        <taxon>metagenomes</taxon>
        <taxon>ecological metagenomes</taxon>
    </lineage>
</organism>
<protein>
    <submittedName>
        <fullName evidence="1">Uncharacterized protein</fullName>
    </submittedName>
</protein>
<dbReference type="EMBL" id="BARW01037481">
    <property type="protein sequence ID" value="GAJ24701.1"/>
    <property type="molecule type" value="Genomic_DNA"/>
</dbReference>
<accession>X1VYM3</accession>
<feature type="non-terminal residue" evidence="1">
    <location>
        <position position="1"/>
    </location>
</feature>
<evidence type="ECO:0000313" key="1">
    <source>
        <dbReference type="EMBL" id="GAJ24701.1"/>
    </source>
</evidence>
<sequence length="34" mass="4083">IAMSILYSYRVSREEKELGKKEDRKTKAIHILYI</sequence>
<comment type="caution">
    <text evidence="1">The sequence shown here is derived from an EMBL/GenBank/DDBJ whole genome shotgun (WGS) entry which is preliminary data.</text>
</comment>